<accession>A0A183H6C3</accession>
<evidence type="ECO:0000256" key="6">
    <source>
        <dbReference type="ARBA" id="ARBA00038503"/>
    </source>
</evidence>
<evidence type="ECO:0000256" key="4">
    <source>
        <dbReference type="ARBA" id="ARBA00023242"/>
    </source>
</evidence>
<dbReference type="AlphaFoldDB" id="A0A183H6C3"/>
<name>A0A183H6C3_9BILA</name>
<evidence type="ECO:0000256" key="7">
    <source>
        <dbReference type="ARBA" id="ARBA00071400"/>
    </source>
</evidence>
<keyword evidence="2" id="KW-0690">Ribosome biogenesis</keyword>
<feature type="compositionally biased region" description="Basic residues" evidence="8">
    <location>
        <begin position="311"/>
        <end position="320"/>
    </location>
</feature>
<feature type="domain" description="UTP23 sensor motif region" evidence="9">
    <location>
        <begin position="273"/>
        <end position="291"/>
    </location>
</feature>
<dbReference type="FunFam" id="3.40.50.1010:FF:000006">
    <property type="entry name" value="rRNA-processing protein UTP23 homolog"/>
    <property type="match status" value="1"/>
</dbReference>
<comment type="function">
    <text evidence="5">Involved in rRNA-processing and ribosome biogenesis.</text>
</comment>
<protein>
    <recommendedName>
        <fullName evidence="7">rRNA-processing protein UTP23 homolog</fullName>
    </recommendedName>
</protein>
<dbReference type="GO" id="GO:0032040">
    <property type="term" value="C:small-subunit processome"/>
    <property type="evidence" value="ECO:0007669"/>
    <property type="project" value="InterPro"/>
</dbReference>
<dbReference type="InterPro" id="IPR029060">
    <property type="entry name" value="PIN-like_dom_sf"/>
</dbReference>
<gene>
    <name evidence="10" type="ORF">OFLC_LOCUS3034</name>
</gene>
<dbReference type="SUPFAM" id="SSF88723">
    <property type="entry name" value="PIN domain-like"/>
    <property type="match status" value="1"/>
</dbReference>
<comment type="subcellular location">
    <subcellularLocation>
        <location evidence="1">Nucleus</location>
        <location evidence="1">Nucleolus</location>
    </subcellularLocation>
</comment>
<dbReference type="InterPro" id="IPR057776">
    <property type="entry name" value="UTP23_sensor"/>
</dbReference>
<evidence type="ECO:0000256" key="2">
    <source>
        <dbReference type="ARBA" id="ARBA00022517"/>
    </source>
</evidence>
<evidence type="ECO:0000256" key="1">
    <source>
        <dbReference type="ARBA" id="ARBA00004604"/>
    </source>
</evidence>
<dbReference type="PANTHER" id="PTHR12416">
    <property type="entry name" value="RRNA-PROCESSING PROTEIN UTP23 HOMOLOG"/>
    <property type="match status" value="1"/>
</dbReference>
<dbReference type="WBParaSite" id="OFLC_0000303301-mRNA-1">
    <property type="protein sequence ID" value="OFLC_0000303301-mRNA-1"/>
    <property type="gene ID" value="OFLC_0000303301"/>
</dbReference>
<evidence type="ECO:0000259" key="9">
    <source>
        <dbReference type="Pfam" id="PF24779"/>
    </source>
</evidence>
<reference evidence="12" key="1">
    <citation type="submission" date="2016-06" db="UniProtKB">
        <authorList>
            <consortium name="WormBaseParasite"/>
        </authorList>
    </citation>
    <scope>IDENTIFICATION</scope>
</reference>
<keyword evidence="4" id="KW-0539">Nucleus</keyword>
<evidence type="ECO:0000256" key="5">
    <source>
        <dbReference type="ARBA" id="ARBA00037300"/>
    </source>
</evidence>
<dbReference type="Proteomes" id="UP000267606">
    <property type="component" value="Unassembled WGS sequence"/>
</dbReference>
<evidence type="ECO:0000256" key="8">
    <source>
        <dbReference type="SAM" id="MobiDB-lite"/>
    </source>
</evidence>
<dbReference type="Gene3D" id="3.40.50.1010">
    <property type="entry name" value="5'-nuclease"/>
    <property type="match status" value="1"/>
</dbReference>
<organism evidence="12">
    <name type="scientific">Onchocerca flexuosa</name>
    <dbReference type="NCBI Taxonomy" id="387005"/>
    <lineage>
        <taxon>Eukaryota</taxon>
        <taxon>Metazoa</taxon>
        <taxon>Ecdysozoa</taxon>
        <taxon>Nematoda</taxon>
        <taxon>Chromadorea</taxon>
        <taxon>Rhabditida</taxon>
        <taxon>Spirurina</taxon>
        <taxon>Spiruromorpha</taxon>
        <taxon>Filarioidea</taxon>
        <taxon>Onchocercidae</taxon>
        <taxon>Onchocerca</taxon>
    </lineage>
</organism>
<sequence>MVIPVVDMLNERKLNKYAIYLSKCSREVGVHFTSLHGFTPIGRFLSAIDYGKCVGEKAGKVTHLACQREFELLLKCVEKQSFTDSGSFYEMKVKRYKRAKRIISIYRHNFGFEPPYQVLLDGTFAMAALQNKINLREQMPKYLNAEVDIRVTNCVLKELEKLGPTLYGALHICKQFDVESCPHQPMRTAVECMKHMARRMKSRTTFFFATQDNELTEALKQIPGIPILFIKYNAILVDKPSQATIQEIEKPKDELLEINELKKALFGESEKPRRKRKGPKGPNPLSVKKKKRKIQLTNNEQKLESSAKTAASKRRRRRKKMEGSEE</sequence>
<reference evidence="10 11" key="2">
    <citation type="submission" date="2018-11" db="EMBL/GenBank/DDBJ databases">
        <authorList>
            <consortium name="Pathogen Informatics"/>
        </authorList>
    </citation>
    <scope>NUCLEOTIDE SEQUENCE [LARGE SCALE GENOMIC DNA]</scope>
</reference>
<dbReference type="EMBL" id="UZAJ01001905">
    <property type="protein sequence ID" value="VDO35032.1"/>
    <property type="molecule type" value="Genomic_DNA"/>
</dbReference>
<dbReference type="Pfam" id="PF24779">
    <property type="entry name" value="UTP23_sensor"/>
    <property type="match status" value="1"/>
</dbReference>
<dbReference type="InterPro" id="IPR006984">
    <property type="entry name" value="Fcf1/UTP23"/>
</dbReference>
<keyword evidence="3" id="KW-0698">rRNA processing</keyword>
<dbReference type="STRING" id="387005.A0A183H6C3"/>
<dbReference type="CDD" id="cd09866">
    <property type="entry name" value="PIN_Fcf1-Utp23-H"/>
    <property type="match status" value="1"/>
</dbReference>
<dbReference type="Pfam" id="PF04900">
    <property type="entry name" value="Fcf1"/>
    <property type="match status" value="1"/>
</dbReference>
<evidence type="ECO:0000313" key="11">
    <source>
        <dbReference type="Proteomes" id="UP000267606"/>
    </source>
</evidence>
<keyword evidence="11" id="KW-1185">Reference proteome</keyword>
<proteinExistence type="inferred from homology"/>
<evidence type="ECO:0000256" key="3">
    <source>
        <dbReference type="ARBA" id="ARBA00022552"/>
    </source>
</evidence>
<feature type="region of interest" description="Disordered" evidence="8">
    <location>
        <begin position="266"/>
        <end position="326"/>
    </location>
</feature>
<dbReference type="GO" id="GO:0006364">
    <property type="term" value="P:rRNA processing"/>
    <property type="evidence" value="ECO:0007669"/>
    <property type="project" value="UniProtKB-KW"/>
</dbReference>
<evidence type="ECO:0000313" key="10">
    <source>
        <dbReference type="EMBL" id="VDO35032.1"/>
    </source>
</evidence>
<comment type="similarity">
    <text evidence="6">Belongs to the UTP23/FCF1 family. UTP23 subfamily.</text>
</comment>
<evidence type="ECO:0000313" key="12">
    <source>
        <dbReference type="WBParaSite" id="OFLC_0000303301-mRNA-1"/>
    </source>
</evidence>